<keyword evidence="5" id="KW-0269">Exonuclease</keyword>
<evidence type="ECO:0000256" key="3">
    <source>
        <dbReference type="ARBA" id="ARBA00022722"/>
    </source>
</evidence>
<accession>A0ABM4CCV6</accession>
<reference evidence="10" key="1">
    <citation type="submission" date="2025-08" db="UniProtKB">
        <authorList>
            <consortium name="RefSeq"/>
        </authorList>
    </citation>
    <scope>IDENTIFICATION</scope>
</reference>
<organism evidence="9 10">
    <name type="scientific">Hydra vulgaris</name>
    <name type="common">Hydra</name>
    <name type="synonym">Hydra attenuata</name>
    <dbReference type="NCBI Taxonomy" id="6087"/>
    <lineage>
        <taxon>Eukaryota</taxon>
        <taxon>Metazoa</taxon>
        <taxon>Cnidaria</taxon>
        <taxon>Hydrozoa</taxon>
        <taxon>Hydroidolina</taxon>
        <taxon>Anthoathecata</taxon>
        <taxon>Aplanulata</taxon>
        <taxon>Hydridae</taxon>
        <taxon>Hydra</taxon>
    </lineage>
</organism>
<keyword evidence="3" id="KW-0540">Nuclease</keyword>
<feature type="domain" description="Exonuclease" evidence="8">
    <location>
        <begin position="293"/>
        <end position="453"/>
    </location>
</feature>
<protein>
    <submittedName>
        <fullName evidence="10">Uncharacterized protein LOC100202102 isoform X5</fullName>
    </submittedName>
</protein>
<dbReference type="Proteomes" id="UP001652625">
    <property type="component" value="Chromosome 08"/>
</dbReference>
<feature type="compositionally biased region" description="Polar residues" evidence="7">
    <location>
        <begin position="1"/>
        <end position="11"/>
    </location>
</feature>
<evidence type="ECO:0000256" key="7">
    <source>
        <dbReference type="SAM" id="MobiDB-lite"/>
    </source>
</evidence>
<dbReference type="Pfam" id="PF00929">
    <property type="entry name" value="RNase_T"/>
    <property type="match status" value="1"/>
</dbReference>
<dbReference type="SMART" id="SM00479">
    <property type="entry name" value="EXOIII"/>
    <property type="match status" value="1"/>
</dbReference>
<evidence type="ECO:0000313" key="9">
    <source>
        <dbReference type="Proteomes" id="UP001652625"/>
    </source>
</evidence>
<sequence>MEFSVNISNDNGCVKKLNKRKRKKKGNKKDFEMDDDNSTHKELVNEVNELQQDGGDKMASKKSKKKKKEISKMDLDDTNSVLKNNDITINMESEQNGNNKFIEVSRKKKKKEHPPSIIFDIDELFSLGGKRAMNTSLNISDIRTLLLSATDPNFTVLPNWCQLKARNKIKRSLFVMVSGVSEDDFKNNMDCFPFLTKNFEKHVPVRNDGSDNMIKSPLESYLMYTISKKILQKQSIEKTSNYEDTELDFHDYILSDFQLKVNDYPEWNSAALEHGIISTRKNNEVIPAHKNSKLLAIDCEMCSVMGDKRALTRVSVVDDKLNLVYDQLVQPDTPITDYLTQFSGITPAMLHGVTTTLQDVQRDLLKIIQPDTILIGHSLDFDLRSLMLHHDNIIDTSVLYVDNRGPRYKSSLRCLVKSYLNRDIQNTDKGHCSIEDARACMELVKLKIKKGPSFGNPLVDKESIFDGFTRAGKRGVILDLIHIVRQYANGNNHGIACTSDDQVALNGKKIVNTVDFTFCNFRSYEQLLKSEVVVTEKEQKETLRKIDEHISEVVSVAEPSSIVVIALCNGFIPSKTMRLLRDKEQRNCDEVKNAVKKAKQGACFLKITR</sequence>
<dbReference type="PANTHER" id="PTHR12801">
    <property type="entry name" value="RNA EXONUCLEASE REXO1 / RECO3 FAMILY MEMBER-RELATED"/>
    <property type="match status" value="1"/>
</dbReference>
<evidence type="ECO:0000259" key="8">
    <source>
        <dbReference type="SMART" id="SM00479"/>
    </source>
</evidence>
<feature type="compositionally biased region" description="Basic residues" evidence="7">
    <location>
        <begin position="16"/>
        <end position="27"/>
    </location>
</feature>
<comment type="subcellular location">
    <subcellularLocation>
        <location evidence="1">Nucleus</location>
    </subcellularLocation>
</comment>
<dbReference type="SUPFAM" id="SSF53098">
    <property type="entry name" value="Ribonuclease H-like"/>
    <property type="match status" value="1"/>
</dbReference>
<dbReference type="InterPro" id="IPR036397">
    <property type="entry name" value="RNaseH_sf"/>
</dbReference>
<feature type="region of interest" description="Disordered" evidence="7">
    <location>
        <begin position="1"/>
        <end position="77"/>
    </location>
</feature>
<dbReference type="CDD" id="cd06145">
    <property type="entry name" value="REX1_like"/>
    <property type="match status" value="1"/>
</dbReference>
<dbReference type="PANTHER" id="PTHR12801:SF115">
    <property type="entry name" value="FI18136P1-RELATED"/>
    <property type="match status" value="1"/>
</dbReference>
<dbReference type="GeneID" id="100202102"/>
<dbReference type="Gene3D" id="3.30.420.10">
    <property type="entry name" value="Ribonuclease H-like superfamily/Ribonuclease H"/>
    <property type="match status" value="1"/>
</dbReference>
<comment type="similarity">
    <text evidence="2">Belongs to the REXO1/REXO3 family.</text>
</comment>
<evidence type="ECO:0000256" key="1">
    <source>
        <dbReference type="ARBA" id="ARBA00004123"/>
    </source>
</evidence>
<proteinExistence type="inferred from homology"/>
<dbReference type="InterPro" id="IPR012337">
    <property type="entry name" value="RNaseH-like_sf"/>
</dbReference>
<feature type="compositionally biased region" description="Basic residues" evidence="7">
    <location>
        <begin position="60"/>
        <end position="69"/>
    </location>
</feature>
<dbReference type="InterPro" id="IPR047021">
    <property type="entry name" value="REXO1/3/4-like"/>
</dbReference>
<evidence type="ECO:0000256" key="5">
    <source>
        <dbReference type="ARBA" id="ARBA00022839"/>
    </source>
</evidence>
<dbReference type="InterPro" id="IPR013520">
    <property type="entry name" value="Ribonucl_H"/>
</dbReference>
<evidence type="ECO:0000313" key="10">
    <source>
        <dbReference type="RefSeq" id="XP_065659518.1"/>
    </source>
</evidence>
<keyword evidence="6" id="KW-0539">Nucleus</keyword>
<keyword evidence="4" id="KW-0378">Hydrolase</keyword>
<dbReference type="InterPro" id="IPR034922">
    <property type="entry name" value="REX1-like_exo"/>
</dbReference>
<keyword evidence="9" id="KW-1185">Reference proteome</keyword>
<evidence type="ECO:0000256" key="2">
    <source>
        <dbReference type="ARBA" id="ARBA00006357"/>
    </source>
</evidence>
<name>A0ABM4CCV6_HYDVU</name>
<evidence type="ECO:0000256" key="4">
    <source>
        <dbReference type="ARBA" id="ARBA00022801"/>
    </source>
</evidence>
<gene>
    <name evidence="10" type="primary">LOC100202102</name>
</gene>
<dbReference type="RefSeq" id="XP_065659518.1">
    <property type="nucleotide sequence ID" value="XM_065803446.1"/>
</dbReference>
<evidence type="ECO:0000256" key="6">
    <source>
        <dbReference type="ARBA" id="ARBA00023242"/>
    </source>
</evidence>